<feature type="transmembrane region" description="Helical" evidence="1">
    <location>
        <begin position="166"/>
        <end position="185"/>
    </location>
</feature>
<dbReference type="OrthoDB" id="21325at2"/>
<keyword evidence="3" id="KW-1185">Reference proteome</keyword>
<gene>
    <name evidence="2" type="ORF">BKP35_17540</name>
</gene>
<protein>
    <submittedName>
        <fullName evidence="2">Uncharacterized protein</fullName>
    </submittedName>
</protein>
<comment type="caution">
    <text evidence="2">The sequence shown here is derived from an EMBL/GenBank/DDBJ whole genome shotgun (WGS) entry which is preliminary data.</text>
</comment>
<name>A0A1S2L890_9BACI</name>
<feature type="transmembrane region" description="Helical" evidence="1">
    <location>
        <begin position="31"/>
        <end position="51"/>
    </location>
</feature>
<evidence type="ECO:0000313" key="2">
    <source>
        <dbReference type="EMBL" id="OIJ08712.1"/>
    </source>
</evidence>
<feature type="transmembrane region" description="Helical" evidence="1">
    <location>
        <begin position="107"/>
        <end position="126"/>
    </location>
</feature>
<accession>A0A1S2L890</accession>
<keyword evidence="1" id="KW-0812">Transmembrane</keyword>
<dbReference type="RefSeq" id="WP_071314679.1">
    <property type="nucleotide sequence ID" value="NZ_MLQQ01000051.1"/>
</dbReference>
<dbReference type="AlphaFoldDB" id="A0A1S2L890"/>
<feature type="transmembrane region" description="Helical" evidence="1">
    <location>
        <begin position="71"/>
        <end position="87"/>
    </location>
</feature>
<sequence>MSLDAFIMGVAFILIHLLANELIPAKRVHRLKWFSFSGGLAVSYVFVYVLPSLHKEQITIKKYGDYFTMESELYFIGLLGVLIFYGIQKVVRKAQLNSESRKARSLFWLQILFFGVYNMLVAYTVISHEVLGIQAVFYGLAVGLHFIAVAHDLWREYSDIYNQIGRYVLAIGILAGWFLGITVNLSPLTESIIFAFISGAMILNVLKYELPPDDEAHFFTFAVGVVSYTSVTMSLKFFFQW</sequence>
<evidence type="ECO:0000313" key="3">
    <source>
        <dbReference type="Proteomes" id="UP000180098"/>
    </source>
</evidence>
<dbReference type="Proteomes" id="UP000180098">
    <property type="component" value="Unassembled WGS sequence"/>
</dbReference>
<feature type="transmembrane region" description="Helical" evidence="1">
    <location>
        <begin position="132"/>
        <end position="154"/>
    </location>
</feature>
<keyword evidence="1" id="KW-1133">Transmembrane helix</keyword>
<organism evidence="2 3">
    <name type="scientific">Anaerobacillus arseniciselenatis</name>
    <dbReference type="NCBI Taxonomy" id="85682"/>
    <lineage>
        <taxon>Bacteria</taxon>
        <taxon>Bacillati</taxon>
        <taxon>Bacillota</taxon>
        <taxon>Bacilli</taxon>
        <taxon>Bacillales</taxon>
        <taxon>Bacillaceae</taxon>
        <taxon>Anaerobacillus</taxon>
    </lineage>
</organism>
<evidence type="ECO:0000256" key="1">
    <source>
        <dbReference type="SAM" id="Phobius"/>
    </source>
</evidence>
<feature type="transmembrane region" description="Helical" evidence="1">
    <location>
        <begin position="218"/>
        <end position="239"/>
    </location>
</feature>
<feature type="transmembrane region" description="Helical" evidence="1">
    <location>
        <begin position="6"/>
        <end position="24"/>
    </location>
</feature>
<proteinExistence type="predicted"/>
<keyword evidence="1" id="KW-0472">Membrane</keyword>
<dbReference type="EMBL" id="MLQQ01000051">
    <property type="protein sequence ID" value="OIJ08712.1"/>
    <property type="molecule type" value="Genomic_DNA"/>
</dbReference>
<reference evidence="2 3" key="1">
    <citation type="submission" date="2016-10" db="EMBL/GenBank/DDBJ databases">
        <title>Draft genome sequences of four alkaliphilic bacteria belonging to the Anaerobacillus genus.</title>
        <authorList>
            <person name="Bassil N.M."/>
            <person name="Lloyd J.R."/>
        </authorList>
    </citation>
    <scope>NUCLEOTIDE SEQUENCE [LARGE SCALE GENOMIC DNA]</scope>
    <source>
        <strain evidence="2 3">DSM 15340</strain>
    </source>
</reference>